<dbReference type="EMBL" id="CP133612">
    <property type="protein sequence ID" value="WMV08888.1"/>
    <property type="molecule type" value="Genomic_DNA"/>
</dbReference>
<keyword evidence="2" id="KW-1185">Reference proteome</keyword>
<name>A0AAF0T981_SOLVR</name>
<protein>
    <submittedName>
        <fullName evidence="1">Uncharacterized protein</fullName>
    </submittedName>
</protein>
<sequence>MESITMTVKEEEEFGESEITKELEIYKEAHRAFEYFLLPPFFRLFQSSVTLSSMKKISNGAAAQESEGMQYQNDEIEDVQDGPFPVEQLQVSQFPFSFLN</sequence>
<dbReference type="AlphaFoldDB" id="A0AAF0T981"/>
<gene>
    <name evidence="1" type="ORF">MTR67_002273</name>
</gene>
<evidence type="ECO:0000313" key="1">
    <source>
        <dbReference type="EMBL" id="WMV08888.1"/>
    </source>
</evidence>
<dbReference type="Proteomes" id="UP001234989">
    <property type="component" value="Chromosome 1"/>
</dbReference>
<accession>A0AAF0T981</accession>
<evidence type="ECO:0000313" key="2">
    <source>
        <dbReference type="Proteomes" id="UP001234989"/>
    </source>
</evidence>
<reference evidence="1" key="1">
    <citation type="submission" date="2023-08" db="EMBL/GenBank/DDBJ databases">
        <title>A de novo genome assembly of Solanum verrucosum Schlechtendal, a Mexican diploid species geographically isolated from the other diploid A-genome species in potato relatives.</title>
        <authorList>
            <person name="Hosaka K."/>
        </authorList>
    </citation>
    <scope>NUCLEOTIDE SEQUENCE</scope>
    <source>
        <tissue evidence="1">Young leaves</tissue>
    </source>
</reference>
<proteinExistence type="predicted"/>
<organism evidence="1 2">
    <name type="scientific">Solanum verrucosum</name>
    <dbReference type="NCBI Taxonomy" id="315347"/>
    <lineage>
        <taxon>Eukaryota</taxon>
        <taxon>Viridiplantae</taxon>
        <taxon>Streptophyta</taxon>
        <taxon>Embryophyta</taxon>
        <taxon>Tracheophyta</taxon>
        <taxon>Spermatophyta</taxon>
        <taxon>Magnoliopsida</taxon>
        <taxon>eudicotyledons</taxon>
        <taxon>Gunneridae</taxon>
        <taxon>Pentapetalae</taxon>
        <taxon>asterids</taxon>
        <taxon>lamiids</taxon>
        <taxon>Solanales</taxon>
        <taxon>Solanaceae</taxon>
        <taxon>Solanoideae</taxon>
        <taxon>Solaneae</taxon>
        <taxon>Solanum</taxon>
    </lineage>
</organism>